<name>A0A0D2KS57_HYPSF</name>
<dbReference type="EMBL" id="KN817602">
    <property type="protein sequence ID" value="KJA17502.1"/>
    <property type="molecule type" value="Genomic_DNA"/>
</dbReference>
<feature type="region of interest" description="Disordered" evidence="1">
    <location>
        <begin position="1"/>
        <end position="54"/>
    </location>
</feature>
<sequence>MPLIPSPRARPRPPPAVQTLPPSPAALSVHPSLSLTDTPDPPHIPRANCCVPSL</sequence>
<evidence type="ECO:0000313" key="2">
    <source>
        <dbReference type="EMBL" id="KJA17502.1"/>
    </source>
</evidence>
<dbReference type="Proteomes" id="UP000054270">
    <property type="component" value="Unassembled WGS sequence"/>
</dbReference>
<evidence type="ECO:0000256" key="1">
    <source>
        <dbReference type="SAM" id="MobiDB-lite"/>
    </source>
</evidence>
<proteinExistence type="predicted"/>
<accession>A0A0D2KS57</accession>
<gene>
    <name evidence="2" type="ORF">HYPSUDRAFT_46268</name>
</gene>
<dbReference type="AlphaFoldDB" id="A0A0D2KS57"/>
<keyword evidence="3" id="KW-1185">Reference proteome</keyword>
<protein>
    <submittedName>
        <fullName evidence="2">Uncharacterized protein</fullName>
    </submittedName>
</protein>
<feature type="compositionally biased region" description="Pro residues" evidence="1">
    <location>
        <begin position="12"/>
        <end position="24"/>
    </location>
</feature>
<evidence type="ECO:0000313" key="3">
    <source>
        <dbReference type="Proteomes" id="UP000054270"/>
    </source>
</evidence>
<reference evidence="3" key="1">
    <citation type="submission" date="2014-04" db="EMBL/GenBank/DDBJ databases">
        <title>Evolutionary Origins and Diversification of the Mycorrhizal Mutualists.</title>
        <authorList>
            <consortium name="DOE Joint Genome Institute"/>
            <consortium name="Mycorrhizal Genomics Consortium"/>
            <person name="Kohler A."/>
            <person name="Kuo A."/>
            <person name="Nagy L.G."/>
            <person name="Floudas D."/>
            <person name="Copeland A."/>
            <person name="Barry K.W."/>
            <person name="Cichocki N."/>
            <person name="Veneault-Fourrey C."/>
            <person name="LaButti K."/>
            <person name="Lindquist E.A."/>
            <person name="Lipzen A."/>
            <person name="Lundell T."/>
            <person name="Morin E."/>
            <person name="Murat C."/>
            <person name="Riley R."/>
            <person name="Ohm R."/>
            <person name="Sun H."/>
            <person name="Tunlid A."/>
            <person name="Henrissat B."/>
            <person name="Grigoriev I.V."/>
            <person name="Hibbett D.S."/>
            <person name="Martin F."/>
        </authorList>
    </citation>
    <scope>NUCLEOTIDE SEQUENCE [LARGE SCALE GENOMIC DNA]</scope>
    <source>
        <strain evidence="3">FD-334 SS-4</strain>
    </source>
</reference>
<organism evidence="2 3">
    <name type="scientific">Hypholoma sublateritium (strain FD-334 SS-4)</name>
    <dbReference type="NCBI Taxonomy" id="945553"/>
    <lineage>
        <taxon>Eukaryota</taxon>
        <taxon>Fungi</taxon>
        <taxon>Dikarya</taxon>
        <taxon>Basidiomycota</taxon>
        <taxon>Agaricomycotina</taxon>
        <taxon>Agaricomycetes</taxon>
        <taxon>Agaricomycetidae</taxon>
        <taxon>Agaricales</taxon>
        <taxon>Agaricineae</taxon>
        <taxon>Strophariaceae</taxon>
        <taxon>Hypholoma</taxon>
    </lineage>
</organism>